<feature type="region of interest" description="Disordered" evidence="1">
    <location>
        <begin position="1"/>
        <end position="23"/>
    </location>
</feature>
<evidence type="ECO:0000313" key="2">
    <source>
        <dbReference type="EMBL" id="GIX66156.1"/>
    </source>
</evidence>
<dbReference type="Proteomes" id="UP001497744">
    <property type="component" value="Unassembled WGS sequence"/>
</dbReference>
<protein>
    <submittedName>
        <fullName evidence="2">Uncharacterized protein</fullName>
    </submittedName>
</protein>
<keyword evidence="3" id="KW-1185">Reference proteome</keyword>
<comment type="caution">
    <text evidence="2">The sequence shown here is derived from an EMBL/GenBank/DDBJ whole genome shotgun (WGS) entry which is preliminary data.</text>
</comment>
<feature type="compositionally biased region" description="Basic and acidic residues" evidence="1">
    <location>
        <begin position="12"/>
        <end position="23"/>
    </location>
</feature>
<gene>
    <name evidence="2" type="ORF">BcabD6B2_55920</name>
</gene>
<dbReference type="AlphaFoldDB" id="A0AAV4M249"/>
<dbReference type="RefSeq" id="XP_067718225.1">
    <property type="nucleotide sequence ID" value="XM_067862124.1"/>
</dbReference>
<sequence length="872" mass="93937">MEAARQQTPYDEAARKEACEKAEKKQGDYFEDLASYIIVNDPEKAAQAPPSQTQAEHSRVESPTPEVTPPEENENDGKPVQQAAEGAAGEEGDDDDKYKWKPGFCLQLGSQGRKAMLHLLRNAYKANKKFKNVFEKMDPPTTISDLPFFKISMLWQLAHELEVFDQAVAIHNIYGKVRHRSHKVNNQPGGQFYAALGAPRIGFIRSPKLRRVQGLYAPEYYLAAPGDERHYYMAQRNNMHHLKRNVDHIMAIKKLNPEQFVKFMGNVKERKCVVELVEARVRRGQAVAGEGAVDGDELRAAHTHEVLETADGHAARAGDKLQKGSEGVLVEPLQKLPEPHNLIAGLGVVDVLHVLAQVGEVNGGDAADEQLELLVVENGNQLRGNQLLEAGHEGLQLVLDAVGDLVATEELDVLVLVLVGDGDVAAVGDQVDDLYHAELVDLGREEKLQPEVLEPAVVDGGEVLVELGVDGLRVGGRDLAAQHVLVEGAREVGVDVLAVVNGLADHAADELEVVEVLGVDAAQRVGVVELLLAALAAEEAVVGVEHFSGEDVEPLAGQAAGVDALLAGEGDRELALQLVAPERVELAERVREDAVAADVDADRVETEALPTLLQLLAEVVPLDVEVQAVGREAHNGHEAGGQQRGGLLYQTVERLRVALGEVDEAQVVGRDVDAGLVVLPRLFLGGDAPLTGDGDEVEVAFGELVVEADEGHQLPNLSGVLRSVVDGDPDLSNDHEHLDERHQRAQLLDNGGVLCEVVDAVGRRSACGSVGLGDGRWSRTLGDVYQRSVENTPETVEIQLAVKLVDLAQLFRCQQGSGILARVLDAGEHVVDNQHDAHQSADCAFDLRSEGASVRQTRIAADLGCLAVRSAC</sequence>
<proteinExistence type="predicted"/>
<dbReference type="GeneID" id="94197637"/>
<dbReference type="EMBL" id="BPLF01000006">
    <property type="protein sequence ID" value="GIX66156.1"/>
    <property type="molecule type" value="Genomic_DNA"/>
</dbReference>
<organism evidence="2 3">
    <name type="scientific">Babesia caballi</name>
    <dbReference type="NCBI Taxonomy" id="5871"/>
    <lineage>
        <taxon>Eukaryota</taxon>
        <taxon>Sar</taxon>
        <taxon>Alveolata</taxon>
        <taxon>Apicomplexa</taxon>
        <taxon>Aconoidasida</taxon>
        <taxon>Piroplasmida</taxon>
        <taxon>Babesiidae</taxon>
        <taxon>Babesia</taxon>
    </lineage>
</organism>
<reference evidence="2 3" key="1">
    <citation type="submission" date="2021-06" db="EMBL/GenBank/DDBJ databases">
        <title>Genome sequence of Babesia caballi.</title>
        <authorList>
            <person name="Yamagishi J."/>
            <person name="Kidaka T."/>
            <person name="Ochi A."/>
        </authorList>
    </citation>
    <scope>NUCLEOTIDE SEQUENCE [LARGE SCALE GENOMIC DNA]</scope>
    <source>
        <strain evidence="2">USDA-D6B2</strain>
    </source>
</reference>
<feature type="region of interest" description="Disordered" evidence="1">
    <location>
        <begin position="40"/>
        <end position="96"/>
    </location>
</feature>
<name>A0AAV4M249_BABCB</name>
<evidence type="ECO:0000313" key="3">
    <source>
        <dbReference type="Proteomes" id="UP001497744"/>
    </source>
</evidence>
<accession>A0AAV4M249</accession>
<evidence type="ECO:0000256" key="1">
    <source>
        <dbReference type="SAM" id="MobiDB-lite"/>
    </source>
</evidence>